<keyword evidence="3" id="KW-1185">Reference proteome</keyword>
<gene>
    <name evidence="2" type="ORF">TTHERM_000706460</name>
</gene>
<feature type="transmembrane region" description="Helical" evidence="1">
    <location>
        <begin position="171"/>
        <end position="189"/>
    </location>
</feature>
<evidence type="ECO:0000256" key="1">
    <source>
        <dbReference type="SAM" id="Phobius"/>
    </source>
</evidence>
<protein>
    <submittedName>
        <fullName evidence="2">Transmembrane protein, putative</fullName>
    </submittedName>
</protein>
<feature type="transmembrane region" description="Helical" evidence="1">
    <location>
        <begin position="97"/>
        <end position="116"/>
    </location>
</feature>
<organism evidence="2 3">
    <name type="scientific">Tetrahymena thermophila (strain SB210)</name>
    <dbReference type="NCBI Taxonomy" id="312017"/>
    <lineage>
        <taxon>Eukaryota</taxon>
        <taxon>Sar</taxon>
        <taxon>Alveolata</taxon>
        <taxon>Ciliophora</taxon>
        <taxon>Intramacronucleata</taxon>
        <taxon>Oligohymenophorea</taxon>
        <taxon>Hymenostomatida</taxon>
        <taxon>Tetrahymenina</taxon>
        <taxon>Tetrahymenidae</taxon>
        <taxon>Tetrahymena</taxon>
    </lineage>
</organism>
<dbReference type="EMBL" id="GG662794">
    <property type="protein sequence ID" value="EWS75693.1"/>
    <property type="molecule type" value="Genomic_DNA"/>
</dbReference>
<keyword evidence="1" id="KW-0472">Membrane</keyword>
<reference evidence="3" key="1">
    <citation type="journal article" date="2006" name="PLoS Biol.">
        <title>Macronuclear genome sequence of the ciliate Tetrahymena thermophila, a model eukaryote.</title>
        <authorList>
            <person name="Eisen J.A."/>
            <person name="Coyne R.S."/>
            <person name="Wu M."/>
            <person name="Wu D."/>
            <person name="Thiagarajan M."/>
            <person name="Wortman J.R."/>
            <person name="Badger J.H."/>
            <person name="Ren Q."/>
            <person name="Amedeo P."/>
            <person name="Jones K.M."/>
            <person name="Tallon L.J."/>
            <person name="Delcher A.L."/>
            <person name="Salzberg S.L."/>
            <person name="Silva J.C."/>
            <person name="Haas B.J."/>
            <person name="Majoros W.H."/>
            <person name="Farzad M."/>
            <person name="Carlton J.M."/>
            <person name="Smith R.K. Jr."/>
            <person name="Garg J."/>
            <person name="Pearlman R.E."/>
            <person name="Karrer K.M."/>
            <person name="Sun L."/>
            <person name="Manning G."/>
            <person name="Elde N.C."/>
            <person name="Turkewitz A.P."/>
            <person name="Asai D.J."/>
            <person name="Wilkes D.E."/>
            <person name="Wang Y."/>
            <person name="Cai H."/>
            <person name="Collins K."/>
            <person name="Stewart B.A."/>
            <person name="Lee S.R."/>
            <person name="Wilamowska K."/>
            <person name="Weinberg Z."/>
            <person name="Ruzzo W.L."/>
            <person name="Wloga D."/>
            <person name="Gaertig J."/>
            <person name="Frankel J."/>
            <person name="Tsao C.-C."/>
            <person name="Gorovsky M.A."/>
            <person name="Keeling P.J."/>
            <person name="Waller R.F."/>
            <person name="Patron N.J."/>
            <person name="Cherry J.M."/>
            <person name="Stover N.A."/>
            <person name="Krieger C.J."/>
            <person name="del Toro C."/>
            <person name="Ryder H.F."/>
            <person name="Williamson S.C."/>
            <person name="Barbeau R.A."/>
            <person name="Hamilton E.P."/>
            <person name="Orias E."/>
        </authorList>
    </citation>
    <scope>NUCLEOTIDE SEQUENCE [LARGE SCALE GENOMIC DNA]</scope>
    <source>
        <strain evidence="3">SB210</strain>
    </source>
</reference>
<dbReference type="Proteomes" id="UP000009168">
    <property type="component" value="Unassembled WGS sequence"/>
</dbReference>
<sequence>MILLSSLNNIINSNYLSTFDRIVAYGSLGFYFGIFSYIIYLVYIYRIEVTLVQSNLQKFFLVESLEAHLSRRIYWVLFELRKLFCCLFVVIYNKQVISIWVSITISFVFILFLTLYRPFSSKLELGFLVSLEIIFFSSQIVLVFMSQLDSIQSNFLIYFELNIYLNFNQKTLFQSLQCFFYLVMSLVSFQQQEKFTKQYNKKRLNMKFNHSINLTSQNKKKCLI</sequence>
<feature type="transmembrane region" description="Helical" evidence="1">
    <location>
        <begin position="73"/>
        <end position="91"/>
    </location>
</feature>
<keyword evidence="1" id="KW-1133">Transmembrane helix</keyword>
<accession>W7XFQ7</accession>
<dbReference type="AlphaFoldDB" id="W7XFQ7"/>
<evidence type="ECO:0000313" key="3">
    <source>
        <dbReference type="Proteomes" id="UP000009168"/>
    </source>
</evidence>
<name>W7XFQ7_TETTS</name>
<keyword evidence="1 2" id="KW-0812">Transmembrane</keyword>
<feature type="transmembrane region" description="Helical" evidence="1">
    <location>
        <begin position="123"/>
        <end position="145"/>
    </location>
</feature>
<evidence type="ECO:0000313" key="2">
    <source>
        <dbReference type="EMBL" id="EWS75693.1"/>
    </source>
</evidence>
<dbReference type="RefSeq" id="XP_012651766.1">
    <property type="nucleotide sequence ID" value="XM_012796312.1"/>
</dbReference>
<dbReference type="GeneID" id="24440308"/>
<feature type="transmembrane region" description="Helical" evidence="1">
    <location>
        <begin position="22"/>
        <end position="45"/>
    </location>
</feature>
<dbReference type="InParanoid" id="W7XFQ7"/>
<proteinExistence type="predicted"/>
<dbReference type="KEGG" id="tet:TTHERM_000706460"/>